<name>A0A813NUW7_9BILA</name>
<evidence type="ECO:0000313" key="4">
    <source>
        <dbReference type="EMBL" id="CAF3493729.1"/>
    </source>
</evidence>
<accession>A0A813NUW7</accession>
<dbReference type="Proteomes" id="UP000681722">
    <property type="component" value="Unassembled WGS sequence"/>
</dbReference>
<evidence type="ECO:0000256" key="1">
    <source>
        <dbReference type="SAM" id="MobiDB-lite"/>
    </source>
</evidence>
<keyword evidence="6" id="KW-1185">Reference proteome</keyword>
<protein>
    <submittedName>
        <fullName evidence="3">Uncharacterized protein</fullName>
    </submittedName>
</protein>
<dbReference type="EMBL" id="CAJOBA010000009">
    <property type="protein sequence ID" value="CAF3493729.1"/>
    <property type="molecule type" value="Genomic_DNA"/>
</dbReference>
<dbReference type="EMBL" id="CAJNOK010000009">
    <property type="protein sequence ID" value="CAF0722028.1"/>
    <property type="molecule type" value="Genomic_DNA"/>
</dbReference>
<dbReference type="AlphaFoldDB" id="A0A813NUW7"/>
<feature type="compositionally biased region" description="Basic and acidic residues" evidence="1">
    <location>
        <begin position="8"/>
        <end position="18"/>
    </location>
</feature>
<evidence type="ECO:0000313" key="3">
    <source>
        <dbReference type="EMBL" id="CAF0744923.1"/>
    </source>
</evidence>
<dbReference type="EMBL" id="CAJOBC010000038">
    <property type="protein sequence ID" value="CAF3523590.1"/>
    <property type="molecule type" value="Genomic_DNA"/>
</dbReference>
<dbReference type="Proteomes" id="UP000663829">
    <property type="component" value="Unassembled WGS sequence"/>
</dbReference>
<evidence type="ECO:0000313" key="2">
    <source>
        <dbReference type="EMBL" id="CAF0722028.1"/>
    </source>
</evidence>
<evidence type="ECO:0000313" key="6">
    <source>
        <dbReference type="Proteomes" id="UP000663829"/>
    </source>
</evidence>
<dbReference type="Proteomes" id="UP000677228">
    <property type="component" value="Unassembled WGS sequence"/>
</dbReference>
<sequence>MGVRYRFRREVAPNDEKSSGGVDEAGDYYDDPTESDLTTFSTTVVTSTDNQFDKAKQHAQEALKLAKKLPSMFSY</sequence>
<proteinExistence type="predicted"/>
<comment type="caution">
    <text evidence="3">The sequence shown here is derived from an EMBL/GenBank/DDBJ whole genome shotgun (WGS) entry which is preliminary data.</text>
</comment>
<dbReference type="EMBL" id="CAJNOQ010000038">
    <property type="protein sequence ID" value="CAF0744923.1"/>
    <property type="molecule type" value="Genomic_DNA"/>
</dbReference>
<dbReference type="Proteomes" id="UP000682733">
    <property type="component" value="Unassembled WGS sequence"/>
</dbReference>
<reference evidence="3" key="1">
    <citation type="submission" date="2021-02" db="EMBL/GenBank/DDBJ databases">
        <authorList>
            <person name="Nowell W R."/>
        </authorList>
    </citation>
    <scope>NUCLEOTIDE SEQUENCE</scope>
</reference>
<evidence type="ECO:0000313" key="5">
    <source>
        <dbReference type="EMBL" id="CAF3523590.1"/>
    </source>
</evidence>
<organism evidence="3 6">
    <name type="scientific">Didymodactylos carnosus</name>
    <dbReference type="NCBI Taxonomy" id="1234261"/>
    <lineage>
        <taxon>Eukaryota</taxon>
        <taxon>Metazoa</taxon>
        <taxon>Spiralia</taxon>
        <taxon>Gnathifera</taxon>
        <taxon>Rotifera</taxon>
        <taxon>Eurotatoria</taxon>
        <taxon>Bdelloidea</taxon>
        <taxon>Philodinida</taxon>
        <taxon>Philodinidae</taxon>
        <taxon>Didymodactylos</taxon>
    </lineage>
</organism>
<feature type="compositionally biased region" description="Acidic residues" evidence="1">
    <location>
        <begin position="24"/>
        <end position="34"/>
    </location>
</feature>
<feature type="region of interest" description="Disordered" evidence="1">
    <location>
        <begin position="1"/>
        <end position="34"/>
    </location>
</feature>
<gene>
    <name evidence="3" type="ORF">GPM918_LOCUS483</name>
    <name evidence="2" type="ORF">OVA965_LOCUS116</name>
    <name evidence="5" type="ORF">SRO942_LOCUS484</name>
    <name evidence="4" type="ORF">TMI583_LOCUS116</name>
</gene>